<accession>A0AA38RE95</accession>
<dbReference type="CDD" id="cd09858">
    <property type="entry name" value="PIN_MKT1"/>
    <property type="match status" value="1"/>
</dbReference>
<dbReference type="Gene3D" id="3.40.50.1010">
    <property type="entry name" value="5'-nuclease"/>
    <property type="match status" value="1"/>
</dbReference>
<evidence type="ECO:0000313" key="5">
    <source>
        <dbReference type="EMBL" id="KAJ9143871.1"/>
    </source>
</evidence>
<name>A0AA38RE95_9PEZI</name>
<feature type="domain" description="Post-transcriptional regulator MKT1 N-terminal" evidence="4">
    <location>
        <begin position="315"/>
        <end position="403"/>
    </location>
</feature>
<dbReference type="InterPro" id="IPR006084">
    <property type="entry name" value="XPG/Rad2"/>
</dbReference>
<dbReference type="InterPro" id="IPR029060">
    <property type="entry name" value="PIN-like_dom_sf"/>
</dbReference>
<dbReference type="PANTHER" id="PTHR11081:SF32">
    <property type="entry name" value="POST-TRANSCRIPTIONAL REGULATOR MKT1"/>
    <property type="match status" value="1"/>
</dbReference>
<dbReference type="Proteomes" id="UP001174694">
    <property type="component" value="Unassembled WGS sequence"/>
</dbReference>
<feature type="domain" description="Post-transcriptional regulator MKT1 C-terminal" evidence="3">
    <location>
        <begin position="484"/>
        <end position="726"/>
    </location>
</feature>
<evidence type="ECO:0000256" key="2">
    <source>
        <dbReference type="ARBA" id="ARBA00024023"/>
    </source>
</evidence>
<dbReference type="InterPro" id="IPR022039">
    <property type="entry name" value="MKT1_C"/>
</dbReference>
<evidence type="ECO:0000259" key="4">
    <source>
        <dbReference type="Pfam" id="PF12247"/>
    </source>
</evidence>
<evidence type="ECO:0000313" key="6">
    <source>
        <dbReference type="Proteomes" id="UP001174694"/>
    </source>
</evidence>
<gene>
    <name evidence="5" type="ORF">NKR23_g6373</name>
</gene>
<dbReference type="PANTHER" id="PTHR11081">
    <property type="entry name" value="FLAP ENDONUCLEASE FAMILY MEMBER"/>
    <property type="match status" value="1"/>
</dbReference>
<proteinExistence type="inferred from homology"/>
<dbReference type="Pfam" id="PF12246">
    <property type="entry name" value="MKT1_C"/>
    <property type="match status" value="1"/>
</dbReference>
<dbReference type="AlphaFoldDB" id="A0AA38RE95"/>
<sequence>MPSLIEDGWISGQTASHDLAELEDCAIAVDATYYLQHLLDKTAAHEPLLPALGGLTGIQSHLDNDLDLWLQHKITPFFIFDGQAVTGQDEVAVSLGRRAIAKTNQAWDLYFTGQANEAVTAFGESIGAYRVQNLYPLLQGILRRRNLHFLVPPYNAAAQIAYFDMIDSDQCAGVMGSAELLLYPIKDSVIRSIDWEAKKVSAISKRQILRVLNVTEPLFIDALLMTGTSFLAPFPPLQDTTITPRQPSTVMDAVNMLRTSDRSIAAACASFNDILQAQDPTWLDKYRKARMLVNHFIYIAENGEVRVNDYDRLTGDNHEYLGLQLPAELFHYVNTGLIRPRMLSWITHHQIVVLPTVDGVASEEYKKLVTSQLVPIRETTLSLLIPRLHRGIQHASIAMKVWYDDRFSYQVNHRNLVSSSSQKVAGWDVKEATIKQYFPQAQCGSIAFEVLSLKNPDFAKSTITKERPKGIDSADTITSIALWRFLHLRGYVSDAHELTNWGTALAATLSAFEPVVKQNPEVRGLNETALVAFELIRFDLLNAKRRHEELHGTPMSGSEEDKDCLLLVSRCASLLKLRHQSFGYTGPLSKNLLAFKSLASTVREADRDLVEAIIASMFMFGQAKRDRDDNWDISHRLPFLLDPDVALGIAVKTLMDEINLNDTPQLRAQKRAEFPGKFVPFATHLEEDMSIAFGLFDALAVGIKSLDKEISAADKAMWEKAGRYLELRR</sequence>
<dbReference type="EMBL" id="JANBVO010000018">
    <property type="protein sequence ID" value="KAJ9143871.1"/>
    <property type="molecule type" value="Genomic_DNA"/>
</dbReference>
<comment type="caution">
    <text evidence="5">The sequence shown here is derived from an EMBL/GenBank/DDBJ whole genome shotgun (WGS) entry which is preliminary data.</text>
</comment>
<dbReference type="CDD" id="cd09902">
    <property type="entry name" value="H3TH_MKT1"/>
    <property type="match status" value="1"/>
</dbReference>
<dbReference type="InterPro" id="IPR022040">
    <property type="entry name" value="MKT1_N"/>
</dbReference>
<reference evidence="5" key="1">
    <citation type="submission" date="2022-07" db="EMBL/GenBank/DDBJ databases">
        <title>Fungi with potential for degradation of polypropylene.</title>
        <authorList>
            <person name="Gostincar C."/>
        </authorList>
    </citation>
    <scope>NUCLEOTIDE SEQUENCE</scope>
    <source>
        <strain evidence="5">EXF-13308</strain>
    </source>
</reference>
<dbReference type="GO" id="GO:0003730">
    <property type="term" value="F:mRNA 3'-UTR binding"/>
    <property type="evidence" value="ECO:0007669"/>
    <property type="project" value="TreeGrafter"/>
</dbReference>
<evidence type="ECO:0000256" key="1">
    <source>
        <dbReference type="ARBA" id="ARBA00022845"/>
    </source>
</evidence>
<keyword evidence="1" id="KW-0810">Translation regulation</keyword>
<comment type="similarity">
    <text evidence="2">Belongs to the XPG/RAD2 endonuclease family.</text>
</comment>
<dbReference type="Pfam" id="PF12247">
    <property type="entry name" value="MKT1_N"/>
    <property type="match status" value="1"/>
</dbReference>
<protein>
    <submittedName>
        <fullName evidence="5">XPG domain-containing protein</fullName>
    </submittedName>
</protein>
<organism evidence="5 6">
    <name type="scientific">Pleurostoma richardsiae</name>
    <dbReference type="NCBI Taxonomy" id="41990"/>
    <lineage>
        <taxon>Eukaryota</taxon>
        <taxon>Fungi</taxon>
        <taxon>Dikarya</taxon>
        <taxon>Ascomycota</taxon>
        <taxon>Pezizomycotina</taxon>
        <taxon>Sordariomycetes</taxon>
        <taxon>Sordariomycetidae</taxon>
        <taxon>Calosphaeriales</taxon>
        <taxon>Pleurostomataceae</taxon>
        <taxon>Pleurostoma</taxon>
    </lineage>
</organism>
<evidence type="ECO:0000259" key="3">
    <source>
        <dbReference type="Pfam" id="PF12246"/>
    </source>
</evidence>
<dbReference type="InterPro" id="IPR037314">
    <property type="entry name" value="MKT1_H3TH"/>
</dbReference>
<keyword evidence="6" id="KW-1185">Reference proteome</keyword>
<dbReference type="GO" id="GO:0006417">
    <property type="term" value="P:regulation of translation"/>
    <property type="evidence" value="ECO:0007669"/>
    <property type="project" value="UniProtKB-KW"/>
</dbReference>
<dbReference type="SUPFAM" id="SSF88723">
    <property type="entry name" value="PIN domain-like"/>
    <property type="match status" value="1"/>
</dbReference>